<proteinExistence type="predicted"/>
<feature type="transmembrane region" description="Helical" evidence="7">
    <location>
        <begin position="271"/>
        <end position="291"/>
    </location>
</feature>
<keyword evidence="3 7" id="KW-1133">Transmembrane helix</keyword>
<feature type="transmembrane region" description="Helical" evidence="7">
    <location>
        <begin position="128"/>
        <end position="146"/>
    </location>
</feature>
<evidence type="ECO:0000256" key="1">
    <source>
        <dbReference type="ARBA" id="ARBA00004141"/>
    </source>
</evidence>
<feature type="region of interest" description="Disordered" evidence="6">
    <location>
        <begin position="1"/>
        <end position="29"/>
    </location>
</feature>
<dbReference type="PANTHER" id="PTHR10924:SF6">
    <property type="entry name" value="SOLUTE CARRIER FAMILY 49 MEMBER A3"/>
    <property type="match status" value="1"/>
</dbReference>
<feature type="transmembrane region" description="Helical" evidence="7">
    <location>
        <begin position="325"/>
        <end position="347"/>
    </location>
</feature>
<reference evidence="8 9" key="1">
    <citation type="submission" date="2019-07" db="EMBL/GenBank/DDBJ databases">
        <title>The First High-Quality Draft Genome Sequence of the Causal Agent of the Current Panama Disease Epidemic.</title>
        <authorList>
            <person name="Warmington R.J."/>
            <person name="Kay W."/>
            <person name="Jeffries A."/>
            <person name="Bebber D."/>
            <person name="Moore K."/>
            <person name="Studholme D.J."/>
        </authorList>
    </citation>
    <scope>NUCLEOTIDE SEQUENCE [LARGE SCALE GENOMIC DNA]</scope>
    <source>
        <strain evidence="8 9">TR4</strain>
    </source>
</reference>
<dbReference type="AlphaFoldDB" id="A0A5C6SVD1"/>
<dbReference type="SUPFAM" id="SSF103473">
    <property type="entry name" value="MFS general substrate transporter"/>
    <property type="match status" value="1"/>
</dbReference>
<gene>
    <name evidence="8" type="ORF">FocTR4_00014782</name>
</gene>
<name>A0A5C6SVD1_FUSOC</name>
<feature type="transmembrane region" description="Helical" evidence="7">
    <location>
        <begin position="400"/>
        <end position="420"/>
    </location>
</feature>
<evidence type="ECO:0000313" key="9">
    <source>
        <dbReference type="Proteomes" id="UP000321331"/>
    </source>
</evidence>
<dbReference type="Pfam" id="PF07690">
    <property type="entry name" value="MFS_1"/>
    <property type="match status" value="1"/>
</dbReference>
<evidence type="ECO:0008006" key="10">
    <source>
        <dbReference type="Google" id="ProtNLM"/>
    </source>
</evidence>
<dbReference type="InterPro" id="IPR011701">
    <property type="entry name" value="MFS"/>
</dbReference>
<comment type="subcellular location">
    <subcellularLocation>
        <location evidence="1">Membrane</location>
        <topology evidence="1">Multi-pass membrane protein</topology>
    </subcellularLocation>
</comment>
<comment type="caution">
    <text evidence="8">The sequence shown here is derived from an EMBL/GenBank/DDBJ whole genome shotgun (WGS) entry which is preliminary data.</text>
</comment>
<feature type="transmembrane region" description="Helical" evidence="7">
    <location>
        <begin position="621"/>
        <end position="642"/>
    </location>
</feature>
<feature type="transmembrane region" description="Helical" evidence="7">
    <location>
        <begin position="152"/>
        <end position="173"/>
    </location>
</feature>
<evidence type="ECO:0000256" key="5">
    <source>
        <dbReference type="ARBA" id="ARBA00023180"/>
    </source>
</evidence>
<keyword evidence="4 7" id="KW-0472">Membrane</keyword>
<dbReference type="PANTHER" id="PTHR10924">
    <property type="entry name" value="MAJOR FACILITATOR SUPERFAMILY PROTEIN-RELATED"/>
    <property type="match status" value="1"/>
</dbReference>
<dbReference type="EMBL" id="VMNF01000008">
    <property type="protein sequence ID" value="TXC02440.1"/>
    <property type="molecule type" value="Genomic_DNA"/>
</dbReference>
<feature type="transmembrane region" description="Helical" evidence="7">
    <location>
        <begin position="101"/>
        <end position="121"/>
    </location>
</feature>
<keyword evidence="5" id="KW-0325">Glycoprotein</keyword>
<feature type="transmembrane region" description="Helical" evidence="7">
    <location>
        <begin position="359"/>
        <end position="380"/>
    </location>
</feature>
<dbReference type="Gene3D" id="1.20.1250.20">
    <property type="entry name" value="MFS general substrate transporter like domains"/>
    <property type="match status" value="1"/>
</dbReference>
<feature type="transmembrane region" description="Helical" evidence="7">
    <location>
        <begin position="61"/>
        <end position="81"/>
    </location>
</feature>
<evidence type="ECO:0000256" key="2">
    <source>
        <dbReference type="ARBA" id="ARBA00022692"/>
    </source>
</evidence>
<dbReference type="InterPro" id="IPR049680">
    <property type="entry name" value="FLVCR1-2_SLC49-like"/>
</dbReference>
<accession>A0A5C6SVD1</accession>
<feature type="transmembrane region" description="Helical" evidence="7">
    <location>
        <begin position="570"/>
        <end position="600"/>
    </location>
</feature>
<feature type="transmembrane region" description="Helical" evidence="7">
    <location>
        <begin position="194"/>
        <end position="215"/>
    </location>
</feature>
<evidence type="ECO:0000256" key="7">
    <source>
        <dbReference type="SAM" id="Phobius"/>
    </source>
</evidence>
<evidence type="ECO:0000313" key="8">
    <source>
        <dbReference type="EMBL" id="TXC02440.1"/>
    </source>
</evidence>
<dbReference type="GO" id="GO:0022857">
    <property type="term" value="F:transmembrane transporter activity"/>
    <property type="evidence" value="ECO:0007669"/>
    <property type="project" value="InterPro"/>
</dbReference>
<evidence type="ECO:0000256" key="3">
    <source>
        <dbReference type="ARBA" id="ARBA00022989"/>
    </source>
</evidence>
<evidence type="ECO:0000256" key="4">
    <source>
        <dbReference type="ARBA" id="ARBA00023136"/>
    </source>
</evidence>
<dbReference type="Proteomes" id="UP000321331">
    <property type="component" value="Unassembled WGS sequence"/>
</dbReference>
<dbReference type="InterPro" id="IPR036259">
    <property type="entry name" value="MFS_trans_sf"/>
</dbReference>
<feature type="transmembrane region" description="Helical" evidence="7">
    <location>
        <begin position="693"/>
        <end position="713"/>
    </location>
</feature>
<keyword evidence="2 7" id="KW-0812">Transmembrane</keyword>
<protein>
    <recommendedName>
        <fullName evidence="10">Major facilitator superfamily (MFS) profile domain-containing protein</fullName>
    </recommendedName>
</protein>
<sequence length="791" mass="86010">MASTSQNSVFEAAPAAQSAGPGAGMDKKNLNSPTVFAPDDSTSSVRRGSIEQPYRTYKIRWFGLVVLTLLNVMVSWSWLTFAPVTSSTAQFYGVDETMVNWLSSIFVFANFAMTFITIKLLDWGLRPTLISGSALLLIGSWVRYAGSYSSDGNTVSVVAVAQAILGMSQSLVLSAPTRFSETWFTSKGRVTATAVMSLANPTGAAIGSIVVPLWTNEPSDISSVVLYVAIISLECYLIIIPFWVYTGLFVATTSLINQIVTPYGFSDTEAGIGGGLLIVLGLVFSAITAPVIDRTKKFILVIKCGVVAGGLCYLALVWVPSTKEIGALYAVLCCLGISSLAIVPVALEVLTEISYPAGAEITSSIAWAGGQLLGGCFIILGNGMKAAESADPPRNMKDFTIFQAVLAMAMIPLPLMLGMFGRSDKQLLLLAWSVPTLLSGQVSSVAAHNLDYVNGETGLSIESLSRSREFNVPRSDEESRRQYCFGTTQNQLYVTDFLQSNLDILTGHSTCWLNRGVAGLRTSLERNLTSTRPSGMQVPKCPINITSSGNTYLINFTKNSYHVNTISKPLLIILTGIHVAAMTLAFFFVYPTILIFSTLIALGELIERPLFKARIEKWQKILFCVFFLPLLAIGMLCGLAGMGSSDHFRTEHGIIGLVTAVLATLAVGAYLIENSLRPKVSMNRKWRRVHMMVNYTDIFLCQAVLMLSGFALPDGIDDFQVMSLCGTRHISTSLSFSVGMMVAFIWNSAMAAMTLQWWLVRRASEDKPPGKMWLLVSRIFRRNTDTCEDDG</sequence>
<organism evidence="8 9">
    <name type="scientific">Fusarium oxysporum f. sp. cubense</name>
    <dbReference type="NCBI Taxonomy" id="61366"/>
    <lineage>
        <taxon>Eukaryota</taxon>
        <taxon>Fungi</taxon>
        <taxon>Dikarya</taxon>
        <taxon>Ascomycota</taxon>
        <taxon>Pezizomycotina</taxon>
        <taxon>Sordariomycetes</taxon>
        <taxon>Hypocreomycetidae</taxon>
        <taxon>Hypocreales</taxon>
        <taxon>Nectriaceae</taxon>
        <taxon>Fusarium</taxon>
        <taxon>Fusarium oxysporum species complex</taxon>
    </lineage>
</organism>
<dbReference type="GO" id="GO:0016020">
    <property type="term" value="C:membrane"/>
    <property type="evidence" value="ECO:0007669"/>
    <property type="project" value="UniProtKB-SubCell"/>
</dbReference>
<feature type="transmembrane region" description="Helical" evidence="7">
    <location>
        <begin position="298"/>
        <end position="319"/>
    </location>
</feature>
<feature type="transmembrane region" description="Helical" evidence="7">
    <location>
        <begin position="654"/>
        <end position="672"/>
    </location>
</feature>
<feature type="transmembrane region" description="Helical" evidence="7">
    <location>
        <begin position="221"/>
        <end position="239"/>
    </location>
</feature>
<evidence type="ECO:0000256" key="6">
    <source>
        <dbReference type="SAM" id="MobiDB-lite"/>
    </source>
</evidence>
<feature type="transmembrane region" description="Helical" evidence="7">
    <location>
        <begin position="733"/>
        <end position="759"/>
    </location>
</feature>